<feature type="domain" description="Pyrrolo-quinoline quinone repeat" evidence="1">
    <location>
        <begin position="320"/>
        <end position="397"/>
    </location>
</feature>
<reference evidence="3" key="1">
    <citation type="submission" date="2019-05" db="EMBL/GenBank/DDBJ databases">
        <title>Complete Genome Sequence and Methylation Pattern of the Halophilic Archaeon Natrinema pallidum BOL6-1.</title>
        <authorList>
            <person name="DasSarma P."/>
            <person name="DasSarma B.P."/>
            <person name="DasSarma S.L."/>
            <person name="Martinez F.L."/>
            <person name="Guzman D."/>
            <person name="Roberts R.J."/>
            <person name="DasSarma S."/>
        </authorList>
    </citation>
    <scope>NUCLEOTIDE SEQUENCE [LARGE SCALE GENOMIC DNA]</scope>
    <source>
        <strain evidence="3">BOL6-1</strain>
    </source>
</reference>
<dbReference type="InterPro" id="IPR015943">
    <property type="entry name" value="WD40/YVTN_repeat-like_dom_sf"/>
</dbReference>
<sequence>MQRRSVLQTMGRTSVVAGVTVCGCLSSATDTEYRWKYEVGGNIDAVSQNTVFVRERSETESPDDGGFFSLSNSSPSANGQVVALDAETGDPQWTYGETGEMAGYTELTVTDDVYFSYCGDDNCHRLFALERDGDTRWENETGGSWNRPVVADGVVYSANDTGTVWAFDADTGDERWTRRVRGPDGGGGSSGSIIAVADAVYVAIDAGVVALERGDGSTRWRYDIDTERPILDTEVADGVAYIVTTDRVVAAADGDRLWHRQFEAVDIGIETTITGLATDRLFVFAETEGAAFRLFAFDTATGERDRVSEPLEHPSQEHDPQATLRDGTVYLGSNQLHALDAVTGNERWEVTIDAGPIQSVTTISAETAEDDAVFVHADGSRLVGFTSDGERTWTGAVDGRIRNYLVDESVFVSTDEAVYSLRR</sequence>
<dbReference type="AlphaFoldDB" id="A0A4P9THM5"/>
<accession>A0A4P9THM5</accession>
<name>A0A4P9THM5_9EURY</name>
<dbReference type="InterPro" id="IPR018391">
    <property type="entry name" value="PQQ_b-propeller_rpt"/>
</dbReference>
<dbReference type="PROSITE" id="PS51257">
    <property type="entry name" value="PROKAR_LIPOPROTEIN"/>
    <property type="match status" value="1"/>
</dbReference>
<dbReference type="PANTHER" id="PTHR34512">
    <property type="entry name" value="CELL SURFACE PROTEIN"/>
    <property type="match status" value="1"/>
</dbReference>
<dbReference type="Pfam" id="PF13360">
    <property type="entry name" value="PQQ_2"/>
    <property type="match status" value="2"/>
</dbReference>
<dbReference type="SMART" id="SM00564">
    <property type="entry name" value="PQQ"/>
    <property type="match status" value="5"/>
</dbReference>
<dbReference type="Gene3D" id="2.130.10.10">
    <property type="entry name" value="YVTN repeat-like/Quinoprotein amine dehydrogenase"/>
    <property type="match status" value="1"/>
</dbReference>
<keyword evidence="3" id="KW-1185">Reference proteome</keyword>
<evidence type="ECO:0000259" key="1">
    <source>
        <dbReference type="Pfam" id="PF13360"/>
    </source>
</evidence>
<dbReference type="PANTHER" id="PTHR34512:SF30">
    <property type="entry name" value="OUTER MEMBRANE PROTEIN ASSEMBLY FACTOR BAMB"/>
    <property type="match status" value="1"/>
</dbReference>
<dbReference type="KEGG" id="npl:FGF80_14295"/>
<dbReference type="InterPro" id="IPR011047">
    <property type="entry name" value="Quinoprotein_ADH-like_sf"/>
</dbReference>
<gene>
    <name evidence="2" type="ORF">FGF80_14295</name>
</gene>
<dbReference type="EMBL" id="CP040637">
    <property type="protein sequence ID" value="QCW04329.1"/>
    <property type="molecule type" value="Genomic_DNA"/>
</dbReference>
<dbReference type="SUPFAM" id="SSF50998">
    <property type="entry name" value="Quinoprotein alcohol dehydrogenase-like"/>
    <property type="match status" value="2"/>
</dbReference>
<dbReference type="Proteomes" id="UP000307562">
    <property type="component" value="Chromosome"/>
</dbReference>
<proteinExistence type="predicted"/>
<evidence type="ECO:0000313" key="3">
    <source>
        <dbReference type="Proteomes" id="UP000307562"/>
    </source>
</evidence>
<dbReference type="Gene3D" id="2.40.128.630">
    <property type="match status" value="1"/>
</dbReference>
<dbReference type="InterPro" id="IPR002372">
    <property type="entry name" value="PQQ_rpt_dom"/>
</dbReference>
<feature type="domain" description="Pyrrolo-quinoline quinone repeat" evidence="1">
    <location>
        <begin position="78"/>
        <end position="304"/>
    </location>
</feature>
<dbReference type="Gene3D" id="2.40.10.480">
    <property type="match status" value="1"/>
</dbReference>
<evidence type="ECO:0000313" key="2">
    <source>
        <dbReference type="EMBL" id="QCW04329.1"/>
    </source>
</evidence>
<protein>
    <submittedName>
        <fullName evidence="2">Pyrrolo-quinoline quinone</fullName>
    </submittedName>
</protein>
<organism evidence="2 3">
    <name type="scientific">Natrinema pallidum</name>
    <dbReference type="NCBI Taxonomy" id="69527"/>
    <lineage>
        <taxon>Archaea</taxon>
        <taxon>Methanobacteriati</taxon>
        <taxon>Methanobacteriota</taxon>
        <taxon>Stenosarchaea group</taxon>
        <taxon>Halobacteria</taxon>
        <taxon>Halobacteriales</taxon>
        <taxon>Natrialbaceae</taxon>
        <taxon>Natrinema</taxon>
    </lineage>
</organism>